<dbReference type="GO" id="GO:0008658">
    <property type="term" value="F:penicillin binding"/>
    <property type="evidence" value="ECO:0007669"/>
    <property type="project" value="InterPro"/>
</dbReference>
<evidence type="ECO:0000256" key="2">
    <source>
        <dbReference type="ARBA" id="ARBA00023136"/>
    </source>
</evidence>
<dbReference type="Pfam" id="PF00905">
    <property type="entry name" value="Transpeptidase"/>
    <property type="match status" value="1"/>
</dbReference>
<dbReference type="GO" id="GO:0005886">
    <property type="term" value="C:plasma membrane"/>
    <property type="evidence" value="ECO:0007669"/>
    <property type="project" value="TreeGrafter"/>
</dbReference>
<name>A0A2H0ED18_9BACT</name>
<dbReference type="AlphaFoldDB" id="A0A2H0ED18"/>
<sequence>VLMKPLILSDEKPQIIKRVISSETANSVTKMMTSAVEKNIIAAISNYSIAGKTGTAFVPIFGGKGYTDEVINTYVGFAPAPNPKFVVLIKLDKPAGAPLAGRSVVPAFRELTQFILNYYNIAPDKI</sequence>
<comment type="caution">
    <text evidence="4">The sequence shown here is derived from an EMBL/GenBank/DDBJ whole genome shotgun (WGS) entry which is preliminary data.</text>
</comment>
<dbReference type="PANTHER" id="PTHR30627:SF1">
    <property type="entry name" value="PEPTIDOGLYCAN D,D-TRANSPEPTIDASE FTSI"/>
    <property type="match status" value="1"/>
</dbReference>
<comment type="subcellular location">
    <subcellularLocation>
        <location evidence="1">Membrane</location>
    </subcellularLocation>
</comment>
<feature type="non-terminal residue" evidence="4">
    <location>
        <position position="1"/>
    </location>
</feature>
<gene>
    <name evidence="4" type="ORF">COW77_00550</name>
</gene>
<proteinExistence type="predicted"/>
<dbReference type="Gene3D" id="3.40.710.10">
    <property type="entry name" value="DD-peptidase/beta-lactamase superfamily"/>
    <property type="match status" value="1"/>
</dbReference>
<dbReference type="PANTHER" id="PTHR30627">
    <property type="entry name" value="PEPTIDOGLYCAN D,D-TRANSPEPTIDASE"/>
    <property type="match status" value="1"/>
</dbReference>
<reference evidence="4 5" key="1">
    <citation type="submission" date="2017-09" db="EMBL/GenBank/DDBJ databases">
        <title>Depth-based differentiation of microbial function through sediment-hosted aquifers and enrichment of novel symbionts in the deep terrestrial subsurface.</title>
        <authorList>
            <person name="Probst A.J."/>
            <person name="Ladd B."/>
            <person name="Jarett J.K."/>
            <person name="Geller-Mcgrath D.E."/>
            <person name="Sieber C.M."/>
            <person name="Emerson J.B."/>
            <person name="Anantharaman K."/>
            <person name="Thomas B.C."/>
            <person name="Malmstrom R."/>
            <person name="Stieglmeier M."/>
            <person name="Klingl A."/>
            <person name="Woyke T."/>
            <person name="Ryan C.M."/>
            <person name="Banfield J.F."/>
        </authorList>
    </citation>
    <scope>NUCLEOTIDE SEQUENCE [LARGE SCALE GENOMIC DNA]</scope>
    <source>
        <strain evidence="4">CG18_big_fil_WC_8_21_14_2_50_39_7</strain>
    </source>
</reference>
<dbReference type="InterPro" id="IPR001460">
    <property type="entry name" value="PCN-bd_Tpept"/>
</dbReference>
<protein>
    <recommendedName>
        <fullName evidence="3">Penicillin-binding protein transpeptidase domain-containing protein</fullName>
    </recommendedName>
</protein>
<evidence type="ECO:0000313" key="5">
    <source>
        <dbReference type="Proteomes" id="UP000229241"/>
    </source>
</evidence>
<dbReference type="GO" id="GO:0071555">
    <property type="term" value="P:cell wall organization"/>
    <property type="evidence" value="ECO:0007669"/>
    <property type="project" value="TreeGrafter"/>
</dbReference>
<keyword evidence="2" id="KW-0472">Membrane</keyword>
<organism evidence="4 5">
    <name type="scientific">Candidatus Wolfebacteria bacterium CG18_big_fil_WC_8_21_14_2_50_39_7</name>
    <dbReference type="NCBI Taxonomy" id="1975071"/>
    <lineage>
        <taxon>Bacteria</taxon>
        <taxon>Candidatus Wolfeibacteriota</taxon>
    </lineage>
</organism>
<dbReference type="SUPFAM" id="SSF56601">
    <property type="entry name" value="beta-lactamase/transpeptidase-like"/>
    <property type="match status" value="1"/>
</dbReference>
<evidence type="ECO:0000259" key="3">
    <source>
        <dbReference type="Pfam" id="PF00905"/>
    </source>
</evidence>
<accession>A0A2H0ED18</accession>
<evidence type="ECO:0000313" key="4">
    <source>
        <dbReference type="EMBL" id="PIP92316.1"/>
    </source>
</evidence>
<dbReference type="InterPro" id="IPR050515">
    <property type="entry name" value="Beta-lactam/transpept"/>
</dbReference>
<dbReference type="InterPro" id="IPR012338">
    <property type="entry name" value="Beta-lactam/transpept-like"/>
</dbReference>
<dbReference type="Proteomes" id="UP000229241">
    <property type="component" value="Unassembled WGS sequence"/>
</dbReference>
<dbReference type="EMBL" id="PCTX01000014">
    <property type="protein sequence ID" value="PIP92316.1"/>
    <property type="molecule type" value="Genomic_DNA"/>
</dbReference>
<dbReference type="Gene3D" id="3.30.450.330">
    <property type="match status" value="1"/>
</dbReference>
<feature type="domain" description="Penicillin-binding protein transpeptidase" evidence="3">
    <location>
        <begin position="2"/>
        <end position="111"/>
    </location>
</feature>
<evidence type="ECO:0000256" key="1">
    <source>
        <dbReference type="ARBA" id="ARBA00004370"/>
    </source>
</evidence>